<evidence type="ECO:0000256" key="3">
    <source>
        <dbReference type="ARBA" id="ARBA00023134"/>
    </source>
</evidence>
<feature type="region of interest" description="Disordered" evidence="6">
    <location>
        <begin position="537"/>
        <end position="599"/>
    </location>
</feature>
<evidence type="ECO:0000256" key="2">
    <source>
        <dbReference type="ARBA" id="ARBA00022741"/>
    </source>
</evidence>
<dbReference type="Pfam" id="PF01926">
    <property type="entry name" value="MMR_HSR1"/>
    <property type="match status" value="1"/>
</dbReference>
<sequence>MPQGRRKVPFSGKQKKQQLLLKKQSKAPQSINLIRNVKGEDDSTSDINDDSDYPKSIVDNVQKINIQPCKDPRSKSNRYVLQFHRETSKELKEMKAAASKSLQYVCDKDMEIGDNYFNGYDFPKRPEWTFQMSKEQLDANENRYFFKYITNLEKTHYDDMKSLSYCELNLETWRQLWRVLELSDIVLIIVDIRFPTLMFPPDLYDYVTNKLEKSMILVLNKIDIVPAEHVIAWKKYFEAKYPTLKVVLFTSYPSYNLRGKQENKTGLKIRRRRGRMRMAAEGATQILNACKEIVDGAVDLSSWEEKIAEEKAANESASNNDYEDDGQIVSERTHEEEKDFDFEQHVKYRNGIATIGFVGFPNVGKSSLLNAIFGKKVVSVSRTPGHTKHFQTIFLTNSVRLCDCPGLVFPSSCPRKLQVLLGSYPIAQLREPYASIKYLAERVNLPKILGIQHPIAGETEWSAIDICDGWAIKRGFFTAKAARADTYRAANSILRMALDGKVSLALAPSGFYAHREEWRNHAEIEFVKSVQALSKPIEKSEDEENFSDTDTDEPAAQGAESESDENRNSIDDKRKPTKKVPDSPAATVSNPFDLLGSPE</sequence>
<dbReference type="CDD" id="cd01857">
    <property type="entry name" value="HSR1_MMR1"/>
    <property type="match status" value="1"/>
</dbReference>
<dbReference type="AlphaFoldDB" id="U5ENI0"/>
<evidence type="ECO:0000313" key="8">
    <source>
        <dbReference type="EMBL" id="JAB59263.1"/>
    </source>
</evidence>
<comment type="function">
    <text evidence="4">Possible regulatory or functional link with the histocompatibility cluster.</text>
</comment>
<organism evidence="8">
    <name type="scientific">Corethrella appendiculata</name>
    <dbReference type="NCBI Taxonomy" id="1370023"/>
    <lineage>
        <taxon>Eukaryota</taxon>
        <taxon>Metazoa</taxon>
        <taxon>Ecdysozoa</taxon>
        <taxon>Arthropoda</taxon>
        <taxon>Hexapoda</taxon>
        <taxon>Insecta</taxon>
        <taxon>Pterygota</taxon>
        <taxon>Neoptera</taxon>
        <taxon>Endopterygota</taxon>
        <taxon>Diptera</taxon>
        <taxon>Nematocera</taxon>
        <taxon>Culicoidea</taxon>
        <taxon>Chaoboridae</taxon>
        <taxon>Corethrella</taxon>
    </lineage>
</organism>
<dbReference type="InterPro" id="IPR006073">
    <property type="entry name" value="GTP-bd"/>
</dbReference>
<proteinExistence type="evidence at transcript level"/>
<feature type="compositionally biased region" description="Basic and acidic residues" evidence="6">
    <location>
        <begin position="564"/>
        <end position="574"/>
    </location>
</feature>
<dbReference type="PANTHER" id="PTHR45709">
    <property type="entry name" value="LARGE SUBUNIT GTPASE 1 HOMOLOG-RELATED"/>
    <property type="match status" value="1"/>
</dbReference>
<dbReference type="GO" id="GO:0003924">
    <property type="term" value="F:GTPase activity"/>
    <property type="evidence" value="ECO:0007669"/>
    <property type="project" value="InterPro"/>
</dbReference>
<feature type="domain" description="CP-type G" evidence="7">
    <location>
        <begin position="173"/>
        <end position="410"/>
    </location>
</feature>
<dbReference type="SUPFAM" id="SSF52540">
    <property type="entry name" value="P-loop containing nucleoside triphosphate hydrolases"/>
    <property type="match status" value="1"/>
</dbReference>
<evidence type="ECO:0000259" key="7">
    <source>
        <dbReference type="PROSITE" id="PS51721"/>
    </source>
</evidence>
<evidence type="ECO:0000256" key="1">
    <source>
        <dbReference type="ARBA" id="ARBA00022553"/>
    </source>
</evidence>
<accession>U5ENI0</accession>
<keyword evidence="1" id="KW-0597">Phosphoprotein</keyword>
<dbReference type="EMBL" id="GANO01000608">
    <property type="protein sequence ID" value="JAB59263.1"/>
    <property type="molecule type" value="mRNA"/>
</dbReference>
<dbReference type="GO" id="GO:0005525">
    <property type="term" value="F:GTP binding"/>
    <property type="evidence" value="ECO:0007669"/>
    <property type="project" value="UniProtKB-KW"/>
</dbReference>
<dbReference type="InterPro" id="IPR030378">
    <property type="entry name" value="G_CP_dom"/>
</dbReference>
<feature type="compositionally biased region" description="Acidic residues" evidence="6">
    <location>
        <begin position="540"/>
        <end position="553"/>
    </location>
</feature>
<feature type="region of interest" description="Disordered" evidence="6">
    <location>
        <begin position="1"/>
        <end position="51"/>
    </location>
</feature>
<dbReference type="InterPro" id="IPR043358">
    <property type="entry name" value="GNL1-like"/>
</dbReference>
<evidence type="ECO:0000256" key="5">
    <source>
        <dbReference type="ARBA" id="ARBA00039902"/>
    </source>
</evidence>
<reference evidence="8" key="1">
    <citation type="journal article" date="2014" name="Insect Biochem. Mol. Biol.">
        <title>An insight into the sialome of the frog biting fly, Corethrella appendiculata.</title>
        <authorList>
            <person name="Ribeiro J.M.C."/>
            <person name="Chagas A.C."/>
            <person name="Pham V.M."/>
            <person name="Lounibos L.P."/>
            <person name="Calvo E."/>
        </authorList>
    </citation>
    <scope>NUCLEOTIDE SEQUENCE</scope>
    <source>
        <tissue evidence="8">Salivary glands</tissue>
    </source>
</reference>
<protein>
    <recommendedName>
        <fullName evidence="5">Guanine nucleotide-binding protein-like 1</fullName>
    </recommendedName>
</protein>
<keyword evidence="3" id="KW-0342">GTP-binding</keyword>
<evidence type="ECO:0000256" key="4">
    <source>
        <dbReference type="ARBA" id="ARBA00037770"/>
    </source>
</evidence>
<dbReference type="PRINTS" id="PR00326">
    <property type="entry name" value="GTP1OBG"/>
</dbReference>
<feature type="compositionally biased region" description="Basic residues" evidence="6">
    <location>
        <begin position="1"/>
        <end position="16"/>
    </location>
</feature>
<dbReference type="PROSITE" id="PS51721">
    <property type="entry name" value="G_CP"/>
    <property type="match status" value="1"/>
</dbReference>
<dbReference type="Gene3D" id="3.40.50.300">
    <property type="entry name" value="P-loop containing nucleotide triphosphate hydrolases"/>
    <property type="match status" value="1"/>
</dbReference>
<keyword evidence="2" id="KW-0547">Nucleotide-binding</keyword>
<feature type="compositionally biased region" description="Acidic residues" evidence="6">
    <location>
        <begin position="42"/>
        <end position="51"/>
    </location>
</feature>
<evidence type="ECO:0000256" key="6">
    <source>
        <dbReference type="SAM" id="MobiDB-lite"/>
    </source>
</evidence>
<dbReference type="PANTHER" id="PTHR45709:SF3">
    <property type="entry name" value="GUANINE NUCLEOTIDE-BINDING PROTEIN-LIKE 1"/>
    <property type="match status" value="1"/>
</dbReference>
<name>U5ENI0_9DIPT</name>
<dbReference type="InterPro" id="IPR027417">
    <property type="entry name" value="P-loop_NTPase"/>
</dbReference>